<keyword evidence="3" id="KW-1185">Reference proteome</keyword>
<dbReference type="SMART" id="SM00481">
    <property type="entry name" value="POLIIIAc"/>
    <property type="match status" value="1"/>
</dbReference>
<dbReference type="InterPro" id="IPR004013">
    <property type="entry name" value="PHP_dom"/>
</dbReference>
<dbReference type="Proteomes" id="UP001596989">
    <property type="component" value="Unassembled WGS sequence"/>
</dbReference>
<comment type="caution">
    <text evidence="2">The sequence shown here is derived from an EMBL/GenBank/DDBJ whole genome shotgun (WGS) entry which is preliminary data.</text>
</comment>
<organism evidence="2 3">
    <name type="scientific">Paenibacillus chungangensis</name>
    <dbReference type="NCBI Taxonomy" id="696535"/>
    <lineage>
        <taxon>Bacteria</taxon>
        <taxon>Bacillati</taxon>
        <taxon>Bacillota</taxon>
        <taxon>Bacilli</taxon>
        <taxon>Bacillales</taxon>
        <taxon>Paenibacillaceae</taxon>
        <taxon>Paenibacillus</taxon>
    </lineage>
</organism>
<dbReference type="RefSeq" id="WP_377561904.1">
    <property type="nucleotide sequence ID" value="NZ_JBHTJZ010000004.1"/>
</dbReference>
<evidence type="ECO:0000313" key="2">
    <source>
        <dbReference type="EMBL" id="MFD0958249.1"/>
    </source>
</evidence>
<dbReference type="PANTHER" id="PTHR42924:SF3">
    <property type="entry name" value="POLYMERASE_HISTIDINOL PHOSPHATASE N-TERMINAL DOMAIN-CONTAINING PROTEIN"/>
    <property type="match status" value="1"/>
</dbReference>
<sequence>MKNWLPYELHTHTYHSDGNHSLLEMAEAAKEMGLHGFASTDHNTMTALLDKEQVELKTSMRIIRGLEWTTFFGHMVALGVDRYVEWRDLGIDDIHTGIARIHEAGGLAGIAHPYRVGSPLCTGCYWEYPITDWHDVDYLEVWSYTFPSIMKSNQRAFQLWDDLLNQGYRITGVCGRDWHVIPDNEPNPIAVSYIYCDKQENSSVQERQVIEAISKGKVTVSVGPLLTFEIVYNNQKYEIGDEIDVSQPDENFEILFTLDTLTRAGIWDVKEQEFTVKLKSNAGLLNELKVSPGNPNLSHTIQFDDLRWLRAELHGELMGIHTMIAFTNPVYFTNGRYIEIQGK</sequence>
<dbReference type="InterPro" id="IPR052018">
    <property type="entry name" value="PHP_domain"/>
</dbReference>
<gene>
    <name evidence="2" type="ORF">ACFQ2I_02470</name>
</gene>
<dbReference type="EMBL" id="JBHTJZ010000004">
    <property type="protein sequence ID" value="MFD0958249.1"/>
    <property type="molecule type" value="Genomic_DNA"/>
</dbReference>
<dbReference type="InterPro" id="IPR016195">
    <property type="entry name" value="Pol/histidinol_Pase-like"/>
</dbReference>
<reference evidence="3" key="1">
    <citation type="journal article" date="2019" name="Int. J. Syst. Evol. Microbiol.">
        <title>The Global Catalogue of Microorganisms (GCM) 10K type strain sequencing project: providing services to taxonomists for standard genome sequencing and annotation.</title>
        <authorList>
            <consortium name="The Broad Institute Genomics Platform"/>
            <consortium name="The Broad Institute Genome Sequencing Center for Infectious Disease"/>
            <person name="Wu L."/>
            <person name="Ma J."/>
        </authorList>
    </citation>
    <scope>NUCLEOTIDE SEQUENCE [LARGE SCALE GENOMIC DNA]</scope>
    <source>
        <strain evidence="3">CCUG 59129</strain>
    </source>
</reference>
<feature type="domain" description="Polymerase/histidinol phosphatase N-terminal" evidence="1">
    <location>
        <begin position="7"/>
        <end position="72"/>
    </location>
</feature>
<dbReference type="InterPro" id="IPR003141">
    <property type="entry name" value="Pol/His_phosphatase_N"/>
</dbReference>
<name>A0ABW3HLG9_9BACL</name>
<dbReference type="NCBIfam" id="NF038032">
    <property type="entry name" value="CehA_McbA_metalo"/>
    <property type="match status" value="1"/>
</dbReference>
<protein>
    <submittedName>
        <fullName evidence="2">CehA/McbA family metallohydrolase</fullName>
    </submittedName>
</protein>
<dbReference type="Pfam" id="PF02811">
    <property type="entry name" value="PHP"/>
    <property type="match status" value="1"/>
</dbReference>
<accession>A0ABW3HLG9</accession>
<dbReference type="SUPFAM" id="SSF89550">
    <property type="entry name" value="PHP domain-like"/>
    <property type="match status" value="1"/>
</dbReference>
<evidence type="ECO:0000259" key="1">
    <source>
        <dbReference type="SMART" id="SM00481"/>
    </source>
</evidence>
<dbReference type="PANTHER" id="PTHR42924">
    <property type="entry name" value="EXONUCLEASE"/>
    <property type="match status" value="1"/>
</dbReference>
<dbReference type="Gene3D" id="3.20.20.140">
    <property type="entry name" value="Metal-dependent hydrolases"/>
    <property type="match status" value="1"/>
</dbReference>
<proteinExistence type="predicted"/>
<evidence type="ECO:0000313" key="3">
    <source>
        <dbReference type="Proteomes" id="UP001596989"/>
    </source>
</evidence>